<evidence type="ECO:0000313" key="1">
    <source>
        <dbReference type="EMBL" id="MBX50612.1"/>
    </source>
</evidence>
<accession>A0A2P2P7A0</accession>
<sequence length="23" mass="2475">MGTGLAFHLAKAKFAHKEVFTVA</sequence>
<dbReference type="EMBL" id="GGEC01070128">
    <property type="protein sequence ID" value="MBX50612.1"/>
    <property type="molecule type" value="Transcribed_RNA"/>
</dbReference>
<proteinExistence type="predicted"/>
<reference evidence="1" key="1">
    <citation type="submission" date="2018-02" db="EMBL/GenBank/DDBJ databases">
        <title>Rhizophora mucronata_Transcriptome.</title>
        <authorList>
            <person name="Meera S.P."/>
            <person name="Sreeshan A."/>
            <person name="Augustine A."/>
        </authorList>
    </citation>
    <scope>NUCLEOTIDE SEQUENCE</scope>
    <source>
        <tissue evidence="1">Leaf</tissue>
    </source>
</reference>
<organism evidence="1">
    <name type="scientific">Rhizophora mucronata</name>
    <name type="common">Asiatic mangrove</name>
    <dbReference type="NCBI Taxonomy" id="61149"/>
    <lineage>
        <taxon>Eukaryota</taxon>
        <taxon>Viridiplantae</taxon>
        <taxon>Streptophyta</taxon>
        <taxon>Embryophyta</taxon>
        <taxon>Tracheophyta</taxon>
        <taxon>Spermatophyta</taxon>
        <taxon>Magnoliopsida</taxon>
        <taxon>eudicotyledons</taxon>
        <taxon>Gunneridae</taxon>
        <taxon>Pentapetalae</taxon>
        <taxon>rosids</taxon>
        <taxon>fabids</taxon>
        <taxon>Malpighiales</taxon>
        <taxon>Rhizophoraceae</taxon>
        <taxon>Rhizophora</taxon>
    </lineage>
</organism>
<protein>
    <submittedName>
        <fullName evidence="1">Uncharacterized protein</fullName>
    </submittedName>
</protein>
<name>A0A2P2P7A0_RHIMU</name>
<dbReference type="AlphaFoldDB" id="A0A2P2P7A0"/>